<protein>
    <submittedName>
        <fullName evidence="2">Uncharacterized protein</fullName>
    </submittedName>
</protein>
<dbReference type="EMBL" id="JAWDGP010001250">
    <property type="protein sequence ID" value="KAK3793419.1"/>
    <property type="molecule type" value="Genomic_DNA"/>
</dbReference>
<organism evidence="2 3">
    <name type="scientific">Elysia crispata</name>
    <name type="common">lettuce slug</name>
    <dbReference type="NCBI Taxonomy" id="231223"/>
    <lineage>
        <taxon>Eukaryota</taxon>
        <taxon>Metazoa</taxon>
        <taxon>Spiralia</taxon>
        <taxon>Lophotrochozoa</taxon>
        <taxon>Mollusca</taxon>
        <taxon>Gastropoda</taxon>
        <taxon>Heterobranchia</taxon>
        <taxon>Euthyneura</taxon>
        <taxon>Panpulmonata</taxon>
        <taxon>Sacoglossa</taxon>
        <taxon>Placobranchoidea</taxon>
        <taxon>Plakobranchidae</taxon>
        <taxon>Elysia</taxon>
    </lineage>
</organism>
<sequence>MCSPDTFAFLFKDPPNGDAKVASPSTFAAMFNPPKSMEGSEALSTRRSPLDSSRRAKSTLKKKIKPRGAKRRKPWFQGRASRALQNSSSFGRILPRRGKIN</sequence>
<dbReference type="AlphaFoldDB" id="A0AAE1ASX7"/>
<name>A0AAE1ASX7_9GAST</name>
<accession>A0AAE1ASX7</accession>
<reference evidence="2" key="1">
    <citation type="journal article" date="2023" name="G3 (Bethesda)">
        <title>A reference genome for the long-term kleptoplast-retaining sea slug Elysia crispata morphotype clarki.</title>
        <authorList>
            <person name="Eastman K.E."/>
            <person name="Pendleton A.L."/>
            <person name="Shaikh M.A."/>
            <person name="Suttiyut T."/>
            <person name="Ogas R."/>
            <person name="Tomko P."/>
            <person name="Gavelis G."/>
            <person name="Widhalm J.R."/>
            <person name="Wisecaver J.H."/>
        </authorList>
    </citation>
    <scope>NUCLEOTIDE SEQUENCE</scope>
    <source>
        <strain evidence="2">ECLA1</strain>
    </source>
</reference>
<evidence type="ECO:0000256" key="1">
    <source>
        <dbReference type="SAM" id="MobiDB-lite"/>
    </source>
</evidence>
<proteinExistence type="predicted"/>
<evidence type="ECO:0000313" key="2">
    <source>
        <dbReference type="EMBL" id="KAK3793419.1"/>
    </source>
</evidence>
<gene>
    <name evidence="2" type="ORF">RRG08_015261</name>
</gene>
<dbReference type="Proteomes" id="UP001283361">
    <property type="component" value="Unassembled WGS sequence"/>
</dbReference>
<feature type="region of interest" description="Disordered" evidence="1">
    <location>
        <begin position="32"/>
        <end position="101"/>
    </location>
</feature>
<feature type="compositionally biased region" description="Basic residues" evidence="1">
    <location>
        <begin position="55"/>
        <end position="74"/>
    </location>
</feature>
<comment type="caution">
    <text evidence="2">The sequence shown here is derived from an EMBL/GenBank/DDBJ whole genome shotgun (WGS) entry which is preliminary data.</text>
</comment>
<keyword evidence="3" id="KW-1185">Reference proteome</keyword>
<evidence type="ECO:0000313" key="3">
    <source>
        <dbReference type="Proteomes" id="UP001283361"/>
    </source>
</evidence>